<dbReference type="Proteomes" id="UP000749293">
    <property type="component" value="Unassembled WGS sequence"/>
</dbReference>
<sequence length="446" mass="48499">MKHLSVPLFVAYGVAAAAILLEPSDAERSTLWDTVLPFIHDIDNAISPAKAHIDSFSRSFEDLGQNAVEQRISIADRLDVLKDVAGEALDIGNHDHSRPNLTIYEYIKSSNYTTKFASLVDEYKGLIDLLNGTDATNYTLFVPVNEAFDGIPNDPKNKPSKEALEALLKYHIGVGEYPASSILTTNTIPTVFEEAWLGGDHQRLRTSVGLSGVRINFYSKVVAANIGATNGVIHAVGSVLKPPPMIGRVLSLFPSEFSTLLLAYEKTNFVQFIHNVKLVGSTVFAPSNNAFSALGPKANAFLFNTEKGRGYLKALLKYHIVANATLYSDAFYDKTGNDVGDEGGKKEHFDLVTLLDGTHISVDRSTFAGFTSIKVNGYAKVSIRDGVGKNGVIHVVDKVPIPPRNKAEASSQTNDLDGQLTVEELVERLDPYMDGSVEPELTGLEL</sequence>
<evidence type="ECO:0000313" key="4">
    <source>
        <dbReference type="Proteomes" id="UP000749293"/>
    </source>
</evidence>
<dbReference type="InterPro" id="IPR050904">
    <property type="entry name" value="Adhesion/Biosynth-related"/>
</dbReference>
<dbReference type="InterPro" id="IPR036378">
    <property type="entry name" value="FAS1_dom_sf"/>
</dbReference>
<dbReference type="GeneID" id="55969450"/>
<dbReference type="EMBL" id="JAANYQ010000017">
    <property type="protein sequence ID" value="KAF4120421.1"/>
    <property type="molecule type" value="Genomic_DNA"/>
</dbReference>
<gene>
    <name evidence="3" type="ORF">GMORB2_3222</name>
</gene>
<dbReference type="OrthoDB" id="7700931at2759"/>
<name>A0A9P5D1G0_9HYPO</name>
<dbReference type="SUPFAM" id="SSF82153">
    <property type="entry name" value="FAS1 domain"/>
    <property type="match status" value="2"/>
</dbReference>
<feature type="domain" description="FAS1" evidence="2">
    <location>
        <begin position="100"/>
        <end position="240"/>
    </location>
</feature>
<dbReference type="PANTHER" id="PTHR10900">
    <property type="entry name" value="PERIOSTIN-RELATED"/>
    <property type="match status" value="1"/>
</dbReference>
<dbReference type="Gene3D" id="2.30.180.10">
    <property type="entry name" value="FAS1 domain"/>
    <property type="match status" value="2"/>
</dbReference>
<dbReference type="AlphaFoldDB" id="A0A9P5D1G0"/>
<keyword evidence="1" id="KW-0732">Signal</keyword>
<dbReference type="PROSITE" id="PS50213">
    <property type="entry name" value="FAS1"/>
    <property type="match status" value="2"/>
</dbReference>
<proteinExistence type="predicted"/>
<feature type="chain" id="PRO_5040337831" evidence="1">
    <location>
        <begin position="27"/>
        <end position="446"/>
    </location>
</feature>
<dbReference type="PANTHER" id="PTHR10900:SF125">
    <property type="entry name" value="FAS1 DOMAIN-CONTAINING PROTEIN YLR001C"/>
    <property type="match status" value="1"/>
</dbReference>
<dbReference type="InterPro" id="IPR000782">
    <property type="entry name" value="FAS1_domain"/>
</dbReference>
<keyword evidence="4" id="KW-1185">Reference proteome</keyword>
<evidence type="ECO:0000313" key="3">
    <source>
        <dbReference type="EMBL" id="KAF4120421.1"/>
    </source>
</evidence>
<comment type="caution">
    <text evidence="3">The sequence shown here is derived from an EMBL/GenBank/DDBJ whole genome shotgun (WGS) entry which is preliminary data.</text>
</comment>
<dbReference type="Pfam" id="PF02469">
    <property type="entry name" value="Fasciclin"/>
    <property type="match status" value="2"/>
</dbReference>
<protein>
    <submittedName>
        <fullName evidence="3">Fasciclin domain</fullName>
    </submittedName>
</protein>
<evidence type="ECO:0000259" key="2">
    <source>
        <dbReference type="PROSITE" id="PS50213"/>
    </source>
</evidence>
<evidence type="ECO:0000256" key="1">
    <source>
        <dbReference type="SAM" id="SignalP"/>
    </source>
</evidence>
<organism evidence="3 4">
    <name type="scientific">Geosmithia morbida</name>
    <dbReference type="NCBI Taxonomy" id="1094350"/>
    <lineage>
        <taxon>Eukaryota</taxon>
        <taxon>Fungi</taxon>
        <taxon>Dikarya</taxon>
        <taxon>Ascomycota</taxon>
        <taxon>Pezizomycotina</taxon>
        <taxon>Sordariomycetes</taxon>
        <taxon>Hypocreomycetidae</taxon>
        <taxon>Hypocreales</taxon>
        <taxon>Bionectriaceae</taxon>
        <taxon>Geosmithia</taxon>
    </lineage>
</organism>
<accession>A0A9P5D1G0</accession>
<dbReference type="SMART" id="SM00554">
    <property type="entry name" value="FAS1"/>
    <property type="match status" value="2"/>
</dbReference>
<feature type="domain" description="FAS1" evidence="2">
    <location>
        <begin position="233"/>
        <end position="400"/>
    </location>
</feature>
<feature type="signal peptide" evidence="1">
    <location>
        <begin position="1"/>
        <end position="26"/>
    </location>
</feature>
<reference evidence="3" key="1">
    <citation type="submission" date="2020-03" db="EMBL/GenBank/DDBJ databases">
        <title>Site-based positive gene gene selection in Geosmithia morbida across the United States reveals a broad range of putative effectors and factors for local host and environmental adapation.</title>
        <authorList>
            <person name="Onufrak A."/>
            <person name="Murdoch R.W."/>
            <person name="Gazis R."/>
            <person name="Huff M."/>
            <person name="Staton M."/>
            <person name="Klingeman W."/>
            <person name="Hadziabdic D."/>
        </authorList>
    </citation>
    <scope>NUCLEOTIDE SEQUENCE</scope>
    <source>
        <strain evidence="3">1262</strain>
    </source>
</reference>
<dbReference type="RefSeq" id="XP_035319073.1">
    <property type="nucleotide sequence ID" value="XM_035465198.1"/>
</dbReference>